<gene>
    <name evidence="1" type="ORF">OMM_04516</name>
</gene>
<evidence type="ECO:0000313" key="1">
    <source>
        <dbReference type="EMBL" id="ETR68521.1"/>
    </source>
</evidence>
<dbReference type="AlphaFoldDB" id="A0A1V1P124"/>
<reference evidence="2" key="1">
    <citation type="submission" date="2012-11" db="EMBL/GenBank/DDBJ databases">
        <authorList>
            <person name="Lucero-Rivera Y.E."/>
            <person name="Tovar-Ramirez D."/>
        </authorList>
    </citation>
    <scope>NUCLEOTIDE SEQUENCE [LARGE SCALE GENOMIC DNA]</scope>
    <source>
        <strain evidence="2">Araruama</strain>
    </source>
</reference>
<dbReference type="Proteomes" id="UP000189670">
    <property type="component" value="Unassembled WGS sequence"/>
</dbReference>
<accession>A0A1V1P124</accession>
<sequence>MAKKRWHIFFGTALYELLTSVDVEVNTEYKVMATPPVADVVLIRRLTKKWTDEQRARLPDGVRDVNATHIILEFKYTESFSTQAMIQSIGYDWNLKCSLKEKLFSKKVETFIILSKTPSKANLELFGFQPTDKPGVYKTDHEGWSLITVISLNDLDDKPHNAYIKIFASKKREKKKALMSLFCNGVA</sequence>
<protein>
    <submittedName>
        <fullName evidence="1">Uncharacterized protein</fullName>
    </submittedName>
</protein>
<proteinExistence type="predicted"/>
<organism evidence="1 2">
    <name type="scientific">Candidatus Magnetoglobus multicellularis str. Araruama</name>
    <dbReference type="NCBI Taxonomy" id="890399"/>
    <lineage>
        <taxon>Bacteria</taxon>
        <taxon>Pseudomonadati</taxon>
        <taxon>Thermodesulfobacteriota</taxon>
        <taxon>Desulfobacteria</taxon>
        <taxon>Desulfobacterales</taxon>
        <taxon>Desulfobacteraceae</taxon>
        <taxon>Candidatus Magnetoglobus</taxon>
    </lineage>
</organism>
<name>A0A1V1P124_9BACT</name>
<dbReference type="EMBL" id="ATBP01000924">
    <property type="protein sequence ID" value="ETR68521.1"/>
    <property type="molecule type" value="Genomic_DNA"/>
</dbReference>
<evidence type="ECO:0000313" key="2">
    <source>
        <dbReference type="Proteomes" id="UP000189670"/>
    </source>
</evidence>
<comment type="caution">
    <text evidence="1">The sequence shown here is derived from an EMBL/GenBank/DDBJ whole genome shotgun (WGS) entry which is preliminary data.</text>
</comment>